<dbReference type="InterPro" id="IPR004509">
    <property type="entry name" value="Competence_ComEA_HhH"/>
</dbReference>
<dbReference type="Pfam" id="PF12836">
    <property type="entry name" value="HHH_3"/>
    <property type="match status" value="1"/>
</dbReference>
<organism evidence="3 4">
    <name type="scientific">Virgibacillus phasianinus</name>
    <dbReference type="NCBI Taxonomy" id="2017483"/>
    <lineage>
        <taxon>Bacteria</taxon>
        <taxon>Bacillati</taxon>
        <taxon>Bacillota</taxon>
        <taxon>Bacilli</taxon>
        <taxon>Bacillales</taxon>
        <taxon>Bacillaceae</taxon>
        <taxon>Virgibacillus</taxon>
    </lineage>
</organism>
<evidence type="ECO:0000259" key="2">
    <source>
        <dbReference type="SMART" id="SM00278"/>
    </source>
</evidence>
<dbReference type="Proteomes" id="UP000198312">
    <property type="component" value="Chromosome"/>
</dbReference>
<feature type="domain" description="Helix-hairpin-helix DNA-binding motif class 1" evidence="2">
    <location>
        <begin position="145"/>
        <end position="164"/>
    </location>
</feature>
<dbReference type="SUPFAM" id="SSF47781">
    <property type="entry name" value="RuvA domain 2-like"/>
    <property type="match status" value="1"/>
</dbReference>
<dbReference type="Gene3D" id="1.10.150.280">
    <property type="entry name" value="AF1531-like domain"/>
    <property type="match status" value="1"/>
</dbReference>
<protein>
    <submittedName>
        <fullName evidence="3">Competence protein ComEA</fullName>
    </submittedName>
</protein>
<dbReference type="Gene3D" id="3.10.20.600">
    <property type="match status" value="1"/>
</dbReference>
<gene>
    <name evidence="3" type="ORF">CFK37_13725</name>
</gene>
<dbReference type="GO" id="GO:0015627">
    <property type="term" value="C:type II protein secretion system complex"/>
    <property type="evidence" value="ECO:0007669"/>
    <property type="project" value="TreeGrafter"/>
</dbReference>
<dbReference type="RefSeq" id="WP_089062391.1">
    <property type="nucleotide sequence ID" value="NZ_CP022315.1"/>
</dbReference>
<reference evidence="3 4" key="1">
    <citation type="submission" date="2017-07" db="EMBL/GenBank/DDBJ databases">
        <title>Virgibacillus sp. LM2416.</title>
        <authorList>
            <person name="Tak E.J."/>
            <person name="Bae J.-W."/>
        </authorList>
    </citation>
    <scope>NUCLEOTIDE SEQUENCE [LARGE SCALE GENOMIC DNA]</scope>
    <source>
        <strain evidence="3 4">LM2416</strain>
    </source>
</reference>
<dbReference type="InterPro" id="IPR019554">
    <property type="entry name" value="Soluble_ligand-bd"/>
</dbReference>
<dbReference type="InterPro" id="IPR051675">
    <property type="entry name" value="Endo/Exo/Phosphatase_dom_1"/>
</dbReference>
<dbReference type="OrthoDB" id="9790239at2"/>
<name>A0A220U575_9BACI</name>
<sequence>MINFAKKNLFFIMIGLAVVLFLFVFNGKPEQEKPIDVKPLAADDKNKSPVSAPNPETNHANAYVDVKGEVKNPGVYDMPTDARVQDVIRSAGGFTKQANQSVVNLAQKVQDEMIILVPKTGEESPEAGSVAPTPAKINLNYATQEEIEQLNGIGPSKAQAIIQYREENGLFHLIEDVLNVPGIGEKTLENMKENIQLP</sequence>
<feature type="compositionally biased region" description="Basic and acidic residues" evidence="1">
    <location>
        <begin position="36"/>
        <end position="47"/>
    </location>
</feature>
<proteinExistence type="predicted"/>
<dbReference type="EMBL" id="CP022315">
    <property type="protein sequence ID" value="ASK63132.1"/>
    <property type="molecule type" value="Genomic_DNA"/>
</dbReference>
<accession>A0A220U575</accession>
<evidence type="ECO:0000313" key="4">
    <source>
        <dbReference type="Proteomes" id="UP000198312"/>
    </source>
</evidence>
<feature type="region of interest" description="Disordered" evidence="1">
    <location>
        <begin position="36"/>
        <end position="61"/>
    </location>
</feature>
<dbReference type="PANTHER" id="PTHR21180">
    <property type="entry name" value="ENDONUCLEASE/EXONUCLEASE/PHOSPHATASE FAMILY DOMAIN-CONTAINING PROTEIN 1"/>
    <property type="match status" value="1"/>
</dbReference>
<dbReference type="GO" id="GO:0015628">
    <property type="term" value="P:protein secretion by the type II secretion system"/>
    <property type="evidence" value="ECO:0007669"/>
    <property type="project" value="TreeGrafter"/>
</dbReference>
<feature type="compositionally biased region" description="Polar residues" evidence="1">
    <location>
        <begin position="48"/>
        <end position="60"/>
    </location>
</feature>
<feature type="domain" description="Helix-hairpin-helix DNA-binding motif class 1" evidence="2">
    <location>
        <begin position="175"/>
        <end position="194"/>
    </location>
</feature>
<evidence type="ECO:0000313" key="3">
    <source>
        <dbReference type="EMBL" id="ASK63132.1"/>
    </source>
</evidence>
<keyword evidence="4" id="KW-1185">Reference proteome</keyword>
<dbReference type="InterPro" id="IPR010994">
    <property type="entry name" value="RuvA_2-like"/>
</dbReference>
<dbReference type="InterPro" id="IPR003583">
    <property type="entry name" value="Hlx-hairpin-Hlx_DNA-bd_motif"/>
</dbReference>
<dbReference type="AlphaFoldDB" id="A0A220U575"/>
<dbReference type="GO" id="GO:0006281">
    <property type="term" value="P:DNA repair"/>
    <property type="evidence" value="ECO:0007669"/>
    <property type="project" value="InterPro"/>
</dbReference>
<dbReference type="GO" id="GO:0003677">
    <property type="term" value="F:DNA binding"/>
    <property type="evidence" value="ECO:0007669"/>
    <property type="project" value="InterPro"/>
</dbReference>
<dbReference type="KEGG" id="vil:CFK37_13725"/>
<dbReference type="NCBIfam" id="TIGR00426">
    <property type="entry name" value="competence protein ComEA helix-hairpin-helix repeat region"/>
    <property type="match status" value="1"/>
</dbReference>
<dbReference type="PANTHER" id="PTHR21180:SF32">
    <property type="entry name" value="ENDONUCLEASE_EXONUCLEASE_PHOSPHATASE FAMILY DOMAIN-CONTAINING PROTEIN 1"/>
    <property type="match status" value="1"/>
</dbReference>
<evidence type="ECO:0000256" key="1">
    <source>
        <dbReference type="SAM" id="MobiDB-lite"/>
    </source>
</evidence>
<dbReference type="Pfam" id="PF10531">
    <property type="entry name" value="SLBB"/>
    <property type="match status" value="1"/>
</dbReference>
<dbReference type="SMART" id="SM00278">
    <property type="entry name" value="HhH1"/>
    <property type="match status" value="2"/>
</dbReference>